<protein>
    <recommendedName>
        <fullName evidence="3">Fungal N-terminal domain-containing protein</fullName>
    </recommendedName>
</protein>
<name>A0A5N6YA22_9EURO</name>
<gene>
    <name evidence="2" type="ORF">BDV24DRAFT_162953</name>
</gene>
<reference evidence="2" key="1">
    <citation type="submission" date="2019-04" db="EMBL/GenBank/DDBJ databases">
        <title>Friends and foes A comparative genomics study of 23 Aspergillus species from section Flavi.</title>
        <authorList>
            <consortium name="DOE Joint Genome Institute"/>
            <person name="Kjaerbolling I."/>
            <person name="Vesth T."/>
            <person name="Frisvad J.C."/>
            <person name="Nybo J.L."/>
            <person name="Theobald S."/>
            <person name="Kildgaard S."/>
            <person name="Isbrandt T."/>
            <person name="Kuo A."/>
            <person name="Sato A."/>
            <person name="Lyhne E.K."/>
            <person name="Kogle M.E."/>
            <person name="Wiebenga A."/>
            <person name="Kun R.S."/>
            <person name="Lubbers R.J."/>
            <person name="Makela M.R."/>
            <person name="Barry K."/>
            <person name="Chovatia M."/>
            <person name="Clum A."/>
            <person name="Daum C."/>
            <person name="Haridas S."/>
            <person name="He G."/>
            <person name="LaButti K."/>
            <person name="Lipzen A."/>
            <person name="Mondo S."/>
            <person name="Riley R."/>
            <person name="Salamov A."/>
            <person name="Simmons B.A."/>
            <person name="Magnuson J.K."/>
            <person name="Henrissat B."/>
            <person name="Mortensen U.H."/>
            <person name="Larsen T.O."/>
            <person name="Devries R.P."/>
            <person name="Grigoriev I.V."/>
            <person name="Machida M."/>
            <person name="Baker S.E."/>
            <person name="Andersen M.R."/>
        </authorList>
    </citation>
    <scope>NUCLEOTIDE SEQUENCE</scope>
    <source>
        <strain evidence="2">CBS 117612</strain>
    </source>
</reference>
<proteinExistence type="predicted"/>
<dbReference type="Proteomes" id="UP000325558">
    <property type="component" value="Unassembled WGS sequence"/>
</dbReference>
<sequence>MFHASSTVELLPLLATRMNVVTAIASILAILKTSIAFLSRLYDAYKCLKEQPTFLREYQDELRDIKSATQIIEDEDALQTEAIKAQILTIGTLSQNLHDYLRRLDPEHKSTARRFLHQLIRGLEDEKNMTIPIDQISRAKANLLLHVQVSGFKLTADN</sequence>
<keyword evidence="1" id="KW-1133">Transmembrane helix</keyword>
<organism evidence="2">
    <name type="scientific">Aspergillus arachidicola</name>
    <dbReference type="NCBI Taxonomy" id="656916"/>
    <lineage>
        <taxon>Eukaryota</taxon>
        <taxon>Fungi</taxon>
        <taxon>Dikarya</taxon>
        <taxon>Ascomycota</taxon>
        <taxon>Pezizomycotina</taxon>
        <taxon>Eurotiomycetes</taxon>
        <taxon>Eurotiomycetidae</taxon>
        <taxon>Eurotiales</taxon>
        <taxon>Aspergillaceae</taxon>
        <taxon>Aspergillus</taxon>
        <taxon>Aspergillus subgen. Circumdati</taxon>
    </lineage>
</organism>
<keyword evidence="1" id="KW-0812">Transmembrane</keyword>
<feature type="transmembrane region" description="Helical" evidence="1">
    <location>
        <begin position="20"/>
        <end position="42"/>
    </location>
</feature>
<evidence type="ECO:0008006" key="3">
    <source>
        <dbReference type="Google" id="ProtNLM"/>
    </source>
</evidence>
<accession>A0A5N6YA22</accession>
<dbReference type="EMBL" id="ML737137">
    <property type="protein sequence ID" value="KAE8342078.1"/>
    <property type="molecule type" value="Genomic_DNA"/>
</dbReference>
<keyword evidence="1" id="KW-0472">Membrane</keyword>
<dbReference type="AlphaFoldDB" id="A0A5N6YA22"/>
<evidence type="ECO:0000256" key="1">
    <source>
        <dbReference type="SAM" id="Phobius"/>
    </source>
</evidence>
<evidence type="ECO:0000313" key="2">
    <source>
        <dbReference type="EMBL" id="KAE8342078.1"/>
    </source>
</evidence>
<dbReference type="OrthoDB" id="3559235at2759"/>